<feature type="compositionally biased region" description="Low complexity" evidence="12">
    <location>
        <begin position="299"/>
        <end position="313"/>
    </location>
</feature>
<dbReference type="Gene3D" id="2.130.10.10">
    <property type="entry name" value="YVTN repeat-like/Quinoprotein amine dehydrogenase"/>
    <property type="match status" value="1"/>
</dbReference>
<evidence type="ECO:0000256" key="10">
    <source>
        <dbReference type="ARBA" id="ARBA00040002"/>
    </source>
</evidence>
<dbReference type="InterPro" id="IPR001680">
    <property type="entry name" value="WD40_rpt"/>
</dbReference>
<evidence type="ECO:0000256" key="7">
    <source>
        <dbReference type="ARBA" id="ARBA00023212"/>
    </source>
</evidence>
<sequence length="777" mass="86024">MCSHHKEMKKGSPVLNSSSRLMKSSVSGLHRASHSSRHVWSFSGSQSRRNSTQAKDSKAKDKGDNQEPKKTARVLDDDGSDVTPPTLYHAEPGDTNPKPGRFFLDEIFSSTGSDHLKSMSSFSVASHSSFFGSSRMSSHSTKASLTKDTEDSVPKLEVPVHAPAPCEVKRKKDKDKEHLTEEMLDEMVDICLSETDTISLLNMPNTLVSEDVDDAKTLKKRNIEYADLCKNRMGNDKYVNRSMQTFNGAPKDKAIQSDKIVMVDAGVMATVWDIYDSFCKQSTTVENGKIDFPESTVKTSKGPESSSSSTVGTGSTISSLLEIEMCGTGLNAESDPLEIMLSEAFQHSLLVMERSILANVFQPRLAAFRQLPVLADPDCTVEPEPEAEEQDEEDKESPQTPALEHLWVFSCELTKGRNITSMAWNKENLDLLAVGYGDIDLSTQKSGLICCWSLKNLTWPERVFHCHSSVTSLDFSANNPDQLAVGMYDGTVAIYSVHGQENKACVATSSECSKKHMHPVWQVNWTKQEMRLSGEDRVESLVSVSADGRITKWLLHSNGLDCIDLMKLKRTQNKKKKAAGGKKKASSVLSTMTPGLCVDFHPTDSSFYLAGTWEGLIHKCSFSNSQHFLDTYRKHFCPVNRIEWSPFSPGVFLSCSSDWTIQLWKQDCFTPVLGFTSTQKAVYTVRWSPNWPTVFASINGQQVEIWDLNSSIVDSVIVHHAAPGVNMTSLLFAKGTDCVLVGDSNGQVTFYGLKNFNVGEGKQMDSLEDIIRSAISR</sequence>
<evidence type="ECO:0000256" key="8">
    <source>
        <dbReference type="ARBA" id="ARBA00023273"/>
    </source>
</evidence>
<feature type="compositionally biased region" description="Basic and acidic residues" evidence="12">
    <location>
        <begin position="55"/>
        <end position="76"/>
    </location>
</feature>
<dbReference type="PANTHER" id="PTHR12442:SF12">
    <property type="entry name" value="DYNEIN AXONEMAL INTERMEDIATE CHAIN 4"/>
    <property type="match status" value="1"/>
</dbReference>
<evidence type="ECO:0000256" key="4">
    <source>
        <dbReference type="ARBA" id="ARBA00022737"/>
    </source>
</evidence>
<dbReference type="Proteomes" id="UP001314229">
    <property type="component" value="Unassembled WGS sequence"/>
</dbReference>
<dbReference type="GO" id="GO:0005858">
    <property type="term" value="C:axonemal dynein complex"/>
    <property type="evidence" value="ECO:0007669"/>
    <property type="project" value="TreeGrafter"/>
</dbReference>
<dbReference type="GO" id="GO:0120293">
    <property type="term" value="C:dynein axonemal particle"/>
    <property type="evidence" value="ECO:0007669"/>
    <property type="project" value="UniProtKB-SubCell"/>
</dbReference>
<feature type="compositionally biased region" description="Polar residues" evidence="12">
    <location>
        <begin position="42"/>
        <end position="54"/>
    </location>
</feature>
<evidence type="ECO:0000256" key="9">
    <source>
        <dbReference type="ARBA" id="ARBA00024190"/>
    </source>
</evidence>
<dbReference type="InterPro" id="IPR050687">
    <property type="entry name" value="Dynein_IC"/>
</dbReference>
<dbReference type="InterPro" id="IPR015943">
    <property type="entry name" value="WD40/YVTN_repeat-like_dom_sf"/>
</dbReference>
<evidence type="ECO:0000256" key="6">
    <source>
        <dbReference type="ARBA" id="ARBA00023069"/>
    </source>
</evidence>
<dbReference type="SUPFAM" id="SSF50978">
    <property type="entry name" value="WD40 repeat-like"/>
    <property type="match status" value="1"/>
</dbReference>
<gene>
    <name evidence="13" type="ORF">FSCOSCO3_A023085</name>
</gene>
<keyword evidence="8" id="KW-0966">Cell projection</keyword>
<dbReference type="GO" id="GO:0003341">
    <property type="term" value="P:cilium movement"/>
    <property type="evidence" value="ECO:0007669"/>
    <property type="project" value="TreeGrafter"/>
</dbReference>
<dbReference type="PANTHER" id="PTHR12442">
    <property type="entry name" value="DYNEIN INTERMEDIATE CHAIN"/>
    <property type="match status" value="1"/>
</dbReference>
<feature type="compositionally biased region" description="Acidic residues" evidence="12">
    <location>
        <begin position="379"/>
        <end position="395"/>
    </location>
</feature>
<evidence type="ECO:0000256" key="2">
    <source>
        <dbReference type="ARBA" id="ARBA00022490"/>
    </source>
</evidence>
<reference evidence="13 14" key="1">
    <citation type="submission" date="2024-01" db="EMBL/GenBank/DDBJ databases">
        <authorList>
            <person name="Alioto T."/>
            <person name="Alioto T."/>
            <person name="Gomez Garrido J."/>
        </authorList>
    </citation>
    <scope>NUCLEOTIDE SEQUENCE [LARGE SCALE GENOMIC DNA]</scope>
</reference>
<keyword evidence="3" id="KW-0853">WD repeat</keyword>
<keyword evidence="5" id="KW-0282">Flagellum</keyword>
<evidence type="ECO:0000256" key="3">
    <source>
        <dbReference type="ARBA" id="ARBA00022574"/>
    </source>
</evidence>
<dbReference type="Pfam" id="PF00400">
    <property type="entry name" value="WD40"/>
    <property type="match status" value="2"/>
</dbReference>
<dbReference type="GO" id="GO:0045503">
    <property type="term" value="F:dynein light chain binding"/>
    <property type="evidence" value="ECO:0007669"/>
    <property type="project" value="TreeGrafter"/>
</dbReference>
<keyword evidence="2" id="KW-0963">Cytoplasm</keyword>
<keyword evidence="7" id="KW-0206">Cytoskeleton</keyword>
<name>A0AAV1N7K7_SCOSC</name>
<dbReference type="AlphaFoldDB" id="A0AAV1N7K7"/>
<dbReference type="EMBL" id="CAWUFR010000017">
    <property type="protein sequence ID" value="CAK6954451.1"/>
    <property type="molecule type" value="Genomic_DNA"/>
</dbReference>
<evidence type="ECO:0000256" key="11">
    <source>
        <dbReference type="ARBA" id="ARBA00041557"/>
    </source>
</evidence>
<protein>
    <recommendedName>
        <fullName evidence="10">Dynein axonemal intermediate chain 4</fullName>
    </recommendedName>
    <alternativeName>
        <fullName evidence="11">WD repeat-containing protein 78</fullName>
    </alternativeName>
</protein>
<dbReference type="SMART" id="SM00320">
    <property type="entry name" value="WD40"/>
    <property type="match status" value="5"/>
</dbReference>
<comment type="caution">
    <text evidence="13">The sequence shown here is derived from an EMBL/GenBank/DDBJ whole genome shotgun (WGS) entry which is preliminary data.</text>
</comment>
<proteinExistence type="predicted"/>
<evidence type="ECO:0000256" key="12">
    <source>
        <dbReference type="SAM" id="MobiDB-lite"/>
    </source>
</evidence>
<accession>A0AAV1N7K7</accession>
<evidence type="ECO:0000256" key="5">
    <source>
        <dbReference type="ARBA" id="ARBA00022846"/>
    </source>
</evidence>
<evidence type="ECO:0000313" key="14">
    <source>
        <dbReference type="Proteomes" id="UP001314229"/>
    </source>
</evidence>
<feature type="region of interest" description="Disordered" evidence="12">
    <location>
        <begin position="377"/>
        <end position="399"/>
    </location>
</feature>
<feature type="region of interest" description="Disordered" evidence="12">
    <location>
        <begin position="1"/>
        <end position="99"/>
    </location>
</feature>
<keyword evidence="4" id="KW-0677">Repeat</keyword>
<dbReference type="GO" id="GO:0045504">
    <property type="term" value="F:dynein heavy chain binding"/>
    <property type="evidence" value="ECO:0007669"/>
    <property type="project" value="TreeGrafter"/>
</dbReference>
<dbReference type="FunFam" id="2.130.10.10:FF:001248">
    <property type="entry name" value="WD repeat domain 78"/>
    <property type="match status" value="1"/>
</dbReference>
<keyword evidence="14" id="KW-1185">Reference proteome</keyword>
<evidence type="ECO:0000313" key="13">
    <source>
        <dbReference type="EMBL" id="CAK6954451.1"/>
    </source>
</evidence>
<feature type="region of interest" description="Disordered" evidence="12">
    <location>
        <begin position="293"/>
        <end position="313"/>
    </location>
</feature>
<feature type="compositionally biased region" description="Polar residues" evidence="12">
    <location>
        <begin position="14"/>
        <end position="27"/>
    </location>
</feature>
<keyword evidence="6" id="KW-0969">Cilium</keyword>
<evidence type="ECO:0000256" key="1">
    <source>
        <dbReference type="ARBA" id="ARBA00004611"/>
    </source>
</evidence>
<dbReference type="InterPro" id="IPR036322">
    <property type="entry name" value="WD40_repeat_dom_sf"/>
</dbReference>
<comment type="subcellular location">
    <subcellularLocation>
        <location evidence="1">Cytoplasm</location>
        <location evidence="1">Cytoskeleton</location>
        <location evidence="1">Flagellum axoneme</location>
    </subcellularLocation>
    <subcellularLocation>
        <location evidence="9">Dynein axonemal particle</location>
    </subcellularLocation>
</comment>
<organism evidence="13 14">
    <name type="scientific">Scomber scombrus</name>
    <name type="common">Atlantic mackerel</name>
    <name type="synonym">Scomber vernalis</name>
    <dbReference type="NCBI Taxonomy" id="13677"/>
    <lineage>
        <taxon>Eukaryota</taxon>
        <taxon>Metazoa</taxon>
        <taxon>Chordata</taxon>
        <taxon>Craniata</taxon>
        <taxon>Vertebrata</taxon>
        <taxon>Euteleostomi</taxon>
        <taxon>Actinopterygii</taxon>
        <taxon>Neopterygii</taxon>
        <taxon>Teleostei</taxon>
        <taxon>Neoteleostei</taxon>
        <taxon>Acanthomorphata</taxon>
        <taxon>Pelagiaria</taxon>
        <taxon>Scombriformes</taxon>
        <taxon>Scombridae</taxon>
        <taxon>Scomber</taxon>
    </lineage>
</organism>